<dbReference type="RefSeq" id="XP_023163113.2">
    <property type="nucleotide sequence ID" value="XM_023307345.2"/>
</dbReference>
<dbReference type="AlphaFoldDB" id="A0A6J1LAT8"/>
<dbReference type="OMA" id="HWPCCKP"/>
<dbReference type="Proteomes" id="UP000504633">
    <property type="component" value="Unplaced"/>
</dbReference>
<dbReference type="KEGG" id="dhe:111594162"/>
<dbReference type="SMART" id="SM00689">
    <property type="entry name" value="DM6"/>
    <property type="match status" value="1"/>
</dbReference>
<dbReference type="Pfam" id="PF07248">
    <property type="entry name" value="DUF1431"/>
    <property type="match status" value="1"/>
</dbReference>
<name>A0A6J1LAT8_DROHY</name>
<accession>A0A6J1LAT8</accession>
<reference evidence="2" key="1">
    <citation type="submission" date="2025-08" db="UniProtKB">
        <authorList>
            <consortium name="RefSeq"/>
        </authorList>
    </citation>
    <scope>IDENTIFICATION</scope>
    <source>
        <strain evidence="2">15085-1641.00</strain>
        <tissue evidence="2">Whole body</tissue>
    </source>
</reference>
<sequence>MALNFKTFRLLSADSFRSACNYLQRLRYFSSRKLPPSQSNDPHCHPVDDNCESARNAFKYVLPFNKNMKDIKRQKQENLLEMPCCVLRSAATEPCSSSSRKRKREEKKPPHKSMWEPPFRPYEAYCKDMLPRFDAIYYKPSNKSKLYQRTWLECPPVRERFKKVCCLDGIQPPEVEKRVKVKCPSVACRFDYSRMRHIYYNRDIDPTAKCSKIQLPCCKAVRGTSDCRRTRKKEICRRLRPPLPCYSDLHRHDKPRSRFECPVRKISICEAFHLQRRRKVFGIKDSYC</sequence>
<keyword evidence="1" id="KW-1185">Reference proteome</keyword>
<dbReference type="PANTHER" id="PTHR20977">
    <property type="entry name" value="AT13385P-RELATED"/>
    <property type="match status" value="1"/>
</dbReference>
<dbReference type="GeneID" id="111594162"/>
<evidence type="ECO:0000313" key="2">
    <source>
        <dbReference type="RefSeq" id="XP_023163113.2"/>
    </source>
</evidence>
<dbReference type="InterPro" id="IPR006611">
    <property type="entry name" value="DUF1431_DROsp"/>
</dbReference>
<evidence type="ECO:0000313" key="1">
    <source>
        <dbReference type="Proteomes" id="UP000504633"/>
    </source>
</evidence>
<organism evidence="1 2">
    <name type="scientific">Drosophila hydei</name>
    <name type="common">Fruit fly</name>
    <dbReference type="NCBI Taxonomy" id="7224"/>
    <lineage>
        <taxon>Eukaryota</taxon>
        <taxon>Metazoa</taxon>
        <taxon>Ecdysozoa</taxon>
        <taxon>Arthropoda</taxon>
        <taxon>Hexapoda</taxon>
        <taxon>Insecta</taxon>
        <taxon>Pterygota</taxon>
        <taxon>Neoptera</taxon>
        <taxon>Endopterygota</taxon>
        <taxon>Diptera</taxon>
        <taxon>Brachycera</taxon>
        <taxon>Muscomorpha</taxon>
        <taxon>Ephydroidea</taxon>
        <taxon>Drosophilidae</taxon>
        <taxon>Drosophila</taxon>
    </lineage>
</organism>
<dbReference type="PANTHER" id="PTHR20977:SF0">
    <property type="entry name" value="AT13385P-RELATED"/>
    <property type="match status" value="1"/>
</dbReference>
<gene>
    <name evidence="2" type="primary">LOC111594162</name>
</gene>
<proteinExistence type="predicted"/>
<dbReference type="OrthoDB" id="7812215at2759"/>
<protein>
    <submittedName>
        <fullName evidence="2">Uncharacterized protein LOC111594162</fullName>
    </submittedName>
</protein>